<feature type="coiled-coil region" evidence="1">
    <location>
        <begin position="39"/>
        <end position="66"/>
    </location>
</feature>
<proteinExistence type="predicted"/>
<dbReference type="EMBL" id="MWIO01000045">
    <property type="protein sequence ID" value="THD06161.1"/>
    <property type="molecule type" value="Genomic_DNA"/>
</dbReference>
<dbReference type="AlphaFoldDB" id="A0A4V3USC0"/>
<evidence type="ECO:0000313" key="3">
    <source>
        <dbReference type="Proteomes" id="UP000306317"/>
    </source>
</evidence>
<protein>
    <submittedName>
        <fullName evidence="2">Uncharacterized protein</fullName>
    </submittedName>
</protein>
<evidence type="ECO:0000256" key="1">
    <source>
        <dbReference type="SAM" id="Coils"/>
    </source>
</evidence>
<keyword evidence="3" id="KW-1185">Reference proteome</keyword>
<organism evidence="2 3">
    <name type="scientific">Rhodanobacter lindaniclasticus</name>
    <dbReference type="NCBI Taxonomy" id="75310"/>
    <lineage>
        <taxon>Bacteria</taxon>
        <taxon>Pseudomonadati</taxon>
        <taxon>Pseudomonadota</taxon>
        <taxon>Gammaproteobacteria</taxon>
        <taxon>Lysobacterales</taxon>
        <taxon>Rhodanobacteraceae</taxon>
        <taxon>Rhodanobacter</taxon>
    </lineage>
</organism>
<gene>
    <name evidence="2" type="ORF">B1991_14555</name>
</gene>
<evidence type="ECO:0000313" key="2">
    <source>
        <dbReference type="EMBL" id="THD06161.1"/>
    </source>
</evidence>
<name>A0A4V3USC0_9GAMM</name>
<keyword evidence="1" id="KW-0175">Coiled coil</keyword>
<accession>A0A4V3USC0</accession>
<sequence>MTVANTIGMIMDKNVSKAVARADQYCGTYERVFAVKNTWDVIRARLVELEAENERLQDKADKFMWQVRDTCTRAEKAEAMLRDIAGCEWFGREAPATVELITAHLSENGHV</sequence>
<reference evidence="2 3" key="1">
    <citation type="submission" date="2017-02" db="EMBL/GenBank/DDBJ databases">
        <title>Whole genome sequencing of Rhodanobacter lindaniclasticus DSM 17932.</title>
        <authorList>
            <person name="Kumar S."/>
            <person name="Patil P."/>
            <person name="Patil P.B."/>
        </authorList>
    </citation>
    <scope>NUCLEOTIDE SEQUENCE [LARGE SCALE GENOMIC DNA]</scope>
    <source>
        <strain evidence="2 3">DSM 17932</strain>
    </source>
</reference>
<dbReference type="Proteomes" id="UP000306317">
    <property type="component" value="Unassembled WGS sequence"/>
</dbReference>
<comment type="caution">
    <text evidence="2">The sequence shown here is derived from an EMBL/GenBank/DDBJ whole genome shotgun (WGS) entry which is preliminary data.</text>
</comment>